<evidence type="ECO:0000256" key="5">
    <source>
        <dbReference type="ARBA" id="ARBA00023136"/>
    </source>
</evidence>
<dbReference type="RefSeq" id="WP_013485017.1">
    <property type="nucleotide sequence ID" value="NC_014828.1"/>
</dbReference>
<comment type="subcellular location">
    <subcellularLocation>
        <location evidence="1">Membrane</location>
        <topology evidence="1">Multi-pass membrane protein</topology>
    </subcellularLocation>
</comment>
<name>E6U4M8_ETHHY</name>
<proteinExistence type="inferred from homology"/>
<comment type="similarity">
    <text evidence="2">Belongs to the TerC family.</text>
</comment>
<evidence type="ECO:0000256" key="3">
    <source>
        <dbReference type="ARBA" id="ARBA00022692"/>
    </source>
</evidence>
<dbReference type="KEGG" id="eha:Ethha_1103"/>
<dbReference type="eggNOG" id="COG0861">
    <property type="taxonomic scope" value="Bacteria"/>
</dbReference>
<evidence type="ECO:0000313" key="8">
    <source>
        <dbReference type="Proteomes" id="UP000001551"/>
    </source>
</evidence>
<evidence type="ECO:0000256" key="2">
    <source>
        <dbReference type="ARBA" id="ARBA00007511"/>
    </source>
</evidence>
<sequence length="256" mass="27313">MTGPELFVKGMQIVFLNLVLSGDNVGMIALAIRDLPPRRAKWANLLGGCAAVVLRILFISMLGAILSFRFLHLHFAGGVLLLFITYHMLDGKKPAHGGKAPSGSLPKAVASIVAADLSMSFDNALAVASVAMAGGGRLDAQKMGLIIIGLIVCLPVIFWGGKAVAQLMDRRPVFIHLCAAVLIYTAVGMIFEDDFFAASPYSGWSGIVCGLVCAALTFFYGVVSEREKRAAVPRPRRKHAVLRHSHTAKDTGGVVR</sequence>
<feature type="transmembrane region" description="Helical" evidence="6">
    <location>
        <begin position="44"/>
        <end position="65"/>
    </location>
</feature>
<reference evidence="7 8" key="1">
    <citation type="submission" date="2010-12" db="EMBL/GenBank/DDBJ databases">
        <title>Complete sequence of Ethanoligenens harbinense YUAN-3.</title>
        <authorList>
            <person name="Lucas S."/>
            <person name="Copeland A."/>
            <person name="Lapidus A."/>
            <person name="Cheng J.-F."/>
            <person name="Bruce D."/>
            <person name="Goodwin L."/>
            <person name="Pitluck S."/>
            <person name="Chertkov O."/>
            <person name="Misra M."/>
            <person name="Detter J.C."/>
            <person name="Han C."/>
            <person name="Tapia R."/>
            <person name="Land M."/>
            <person name="Hauser L."/>
            <person name="Jeffries C."/>
            <person name="Kyrpides N."/>
            <person name="Ivanova N."/>
            <person name="Mikhailova N."/>
            <person name="Wang A."/>
            <person name="Mouttaki H."/>
            <person name="He Z."/>
            <person name="Zhou J."/>
            <person name="Hemme C.L."/>
            <person name="Woyke T."/>
        </authorList>
    </citation>
    <scope>NUCLEOTIDE SEQUENCE [LARGE SCALE GENOMIC DNA]</scope>
    <source>
        <strain evidence="8">DSM 18485 / JCM 12961 / CGMCC 1.5033 / YUAN-3</strain>
    </source>
</reference>
<keyword evidence="5 6" id="KW-0472">Membrane</keyword>
<evidence type="ECO:0000256" key="6">
    <source>
        <dbReference type="SAM" id="Phobius"/>
    </source>
</evidence>
<dbReference type="GO" id="GO:0016020">
    <property type="term" value="C:membrane"/>
    <property type="evidence" value="ECO:0007669"/>
    <property type="project" value="UniProtKB-SubCell"/>
</dbReference>
<feature type="transmembrane region" description="Helical" evidence="6">
    <location>
        <begin position="143"/>
        <end position="161"/>
    </location>
</feature>
<dbReference type="NCBIfam" id="TIGR03717">
    <property type="entry name" value="R_switched_YjbE"/>
    <property type="match status" value="1"/>
</dbReference>
<dbReference type="PANTHER" id="PTHR30238:SF4">
    <property type="entry name" value="SLL1022 PROTEIN"/>
    <property type="match status" value="1"/>
</dbReference>
<dbReference type="Proteomes" id="UP000001551">
    <property type="component" value="Chromosome"/>
</dbReference>
<evidence type="ECO:0000256" key="1">
    <source>
        <dbReference type="ARBA" id="ARBA00004141"/>
    </source>
</evidence>
<dbReference type="HOGENOM" id="CLU_070543_0_1_9"/>
<dbReference type="Pfam" id="PF03741">
    <property type="entry name" value="TerC"/>
    <property type="match status" value="1"/>
</dbReference>
<evidence type="ECO:0000256" key="4">
    <source>
        <dbReference type="ARBA" id="ARBA00022989"/>
    </source>
</evidence>
<dbReference type="InterPro" id="IPR005496">
    <property type="entry name" value="Integral_membrane_TerC"/>
</dbReference>
<protein>
    <submittedName>
        <fullName evidence="7">Integral membrane protein TerC</fullName>
    </submittedName>
</protein>
<feature type="transmembrane region" description="Helical" evidence="6">
    <location>
        <begin position="173"/>
        <end position="191"/>
    </location>
</feature>
<feature type="transmembrane region" description="Helical" evidence="6">
    <location>
        <begin position="12"/>
        <end position="32"/>
    </location>
</feature>
<keyword evidence="3 6" id="KW-0812">Transmembrane</keyword>
<evidence type="ECO:0000313" key="7">
    <source>
        <dbReference type="EMBL" id="ADU26656.1"/>
    </source>
</evidence>
<organism evidence="7 8">
    <name type="scientific">Ethanoligenens harbinense (strain DSM 18485 / JCM 12961 / CGMCC 1.5033 / YUAN-3)</name>
    <dbReference type="NCBI Taxonomy" id="663278"/>
    <lineage>
        <taxon>Bacteria</taxon>
        <taxon>Bacillati</taxon>
        <taxon>Bacillota</taxon>
        <taxon>Clostridia</taxon>
        <taxon>Eubacteriales</taxon>
        <taxon>Oscillospiraceae</taxon>
        <taxon>Ethanoligenens</taxon>
    </lineage>
</organism>
<gene>
    <name evidence="7" type="ordered locus">Ethha_1103</name>
</gene>
<keyword evidence="4 6" id="KW-1133">Transmembrane helix</keyword>
<dbReference type="AlphaFoldDB" id="E6U4M8"/>
<keyword evidence="8" id="KW-1185">Reference proteome</keyword>
<dbReference type="EMBL" id="CP002400">
    <property type="protein sequence ID" value="ADU26656.1"/>
    <property type="molecule type" value="Genomic_DNA"/>
</dbReference>
<dbReference type="InterPro" id="IPR022301">
    <property type="entry name" value="Integral_membrane_YjbE"/>
</dbReference>
<feature type="transmembrane region" description="Helical" evidence="6">
    <location>
        <begin position="203"/>
        <end position="223"/>
    </location>
</feature>
<feature type="transmembrane region" description="Helical" evidence="6">
    <location>
        <begin position="71"/>
        <end position="89"/>
    </location>
</feature>
<accession>E6U4M8</accession>
<dbReference type="PANTHER" id="PTHR30238">
    <property type="entry name" value="MEMBRANE BOUND PREDICTED REDOX MODULATOR"/>
    <property type="match status" value="1"/>
</dbReference>